<evidence type="ECO:0000256" key="1">
    <source>
        <dbReference type="SAM" id="MobiDB-lite"/>
    </source>
</evidence>
<protein>
    <recommendedName>
        <fullName evidence="3">C2H2-type domain-containing protein</fullName>
    </recommendedName>
</protein>
<dbReference type="EMBL" id="JAFIQS010000010">
    <property type="protein sequence ID" value="KAG5164982.1"/>
    <property type="molecule type" value="Genomic_DNA"/>
</dbReference>
<dbReference type="Gene3D" id="3.30.160.60">
    <property type="entry name" value="Classic Zinc Finger"/>
    <property type="match status" value="1"/>
</dbReference>
<feature type="compositionally biased region" description="Low complexity" evidence="1">
    <location>
        <begin position="144"/>
        <end position="155"/>
    </location>
</feature>
<feature type="region of interest" description="Disordered" evidence="1">
    <location>
        <begin position="1"/>
        <end position="182"/>
    </location>
</feature>
<reference evidence="2" key="1">
    <citation type="submission" date="2021-02" db="EMBL/GenBank/DDBJ databases">
        <title>Psilocybe cubensis genome.</title>
        <authorList>
            <person name="Mckernan K.J."/>
            <person name="Crawford S."/>
            <person name="Trippe A."/>
            <person name="Kane L.T."/>
            <person name="Mclaughlin S."/>
        </authorList>
    </citation>
    <scope>NUCLEOTIDE SEQUENCE [LARGE SCALE GENOMIC DNA]</scope>
    <source>
        <strain evidence="2">MGC-MH-2018</strain>
    </source>
</reference>
<feature type="compositionally biased region" description="Polar residues" evidence="1">
    <location>
        <begin position="14"/>
        <end position="74"/>
    </location>
</feature>
<feature type="compositionally biased region" description="Polar residues" evidence="1">
    <location>
        <begin position="171"/>
        <end position="182"/>
    </location>
</feature>
<organism evidence="2">
    <name type="scientific">Psilocybe cubensis</name>
    <name type="common">Psychedelic mushroom</name>
    <name type="synonym">Stropharia cubensis</name>
    <dbReference type="NCBI Taxonomy" id="181762"/>
    <lineage>
        <taxon>Eukaryota</taxon>
        <taxon>Fungi</taxon>
        <taxon>Dikarya</taxon>
        <taxon>Basidiomycota</taxon>
        <taxon>Agaricomycotina</taxon>
        <taxon>Agaricomycetes</taxon>
        <taxon>Agaricomycetidae</taxon>
        <taxon>Agaricales</taxon>
        <taxon>Agaricineae</taxon>
        <taxon>Strophariaceae</taxon>
        <taxon>Psilocybe</taxon>
    </lineage>
</organism>
<sequence length="298" mass="32605">MAPTDFYPSHISPALSSTTNPETHNGNVLTYNVNPDSMSPPTTPRKGSSSRSKLSATIWDTPQTSSTASGSRLMSNVDLPERPPSSNSTRNVPAGPIPGRMFAEIPGHSSRYAELGHGSPRSPRSPARHSSTTMPIRSPPSSPRSPGISRIPSISKLREKTQKAYAPYTRPRSSMGSSSVTASDDTKILRYETFKVPNKEKTIECGWPGCKSEFRNTHEALQSHLGRYHVSGNGGKCEWDNCEDDTKFLMAENLARHTAAMHVATYSRICPLCRESLTPQAVGSHVRTKHPDKVLYKC</sequence>
<proteinExistence type="predicted"/>
<accession>A0A8H7XQJ0</accession>
<evidence type="ECO:0008006" key="3">
    <source>
        <dbReference type="Google" id="ProtNLM"/>
    </source>
</evidence>
<gene>
    <name evidence="2" type="ORF">JR316_009676</name>
</gene>
<comment type="caution">
    <text evidence="2">The sequence shown here is derived from an EMBL/GenBank/DDBJ whole genome shotgun (WGS) entry which is preliminary data.</text>
</comment>
<dbReference type="AlphaFoldDB" id="A0A8H7XQJ0"/>
<evidence type="ECO:0000313" key="2">
    <source>
        <dbReference type="EMBL" id="KAG5164982.1"/>
    </source>
</evidence>
<name>A0A8H7XQJ0_PSICU</name>
<feature type="compositionally biased region" description="Low complexity" evidence="1">
    <location>
        <begin position="119"/>
        <end position="131"/>
    </location>
</feature>